<dbReference type="InterPro" id="IPR002347">
    <property type="entry name" value="SDR_fam"/>
</dbReference>
<accession>A0A2J6PLD9</accession>
<dbReference type="PANTHER" id="PTHR45458:SF3">
    <property type="entry name" value="CHAIN DEHYDROGENASE (ATSC), PUTATIVE-RELATED"/>
    <property type="match status" value="1"/>
</dbReference>
<dbReference type="PANTHER" id="PTHR45458">
    <property type="entry name" value="SHORT-CHAIN DEHYDROGENASE/REDUCTASE SDR"/>
    <property type="match status" value="1"/>
</dbReference>
<gene>
    <name evidence="2" type="ORF">NA56DRAFT_710540</name>
</gene>
<dbReference type="Pfam" id="PF00106">
    <property type="entry name" value="adh_short"/>
    <property type="match status" value="1"/>
</dbReference>
<dbReference type="GO" id="GO:0016616">
    <property type="term" value="F:oxidoreductase activity, acting on the CH-OH group of donors, NAD or NADP as acceptor"/>
    <property type="evidence" value="ECO:0007669"/>
    <property type="project" value="TreeGrafter"/>
</dbReference>
<dbReference type="Gene3D" id="3.40.50.720">
    <property type="entry name" value="NAD(P)-binding Rossmann-like Domain"/>
    <property type="match status" value="1"/>
</dbReference>
<organism evidence="2 3">
    <name type="scientific">Hyaloscypha hepaticicola</name>
    <dbReference type="NCBI Taxonomy" id="2082293"/>
    <lineage>
        <taxon>Eukaryota</taxon>
        <taxon>Fungi</taxon>
        <taxon>Dikarya</taxon>
        <taxon>Ascomycota</taxon>
        <taxon>Pezizomycotina</taxon>
        <taxon>Leotiomycetes</taxon>
        <taxon>Helotiales</taxon>
        <taxon>Hyaloscyphaceae</taxon>
        <taxon>Hyaloscypha</taxon>
    </lineage>
</organism>
<name>A0A2J6PLD9_9HELO</name>
<dbReference type="PRINTS" id="PR00081">
    <property type="entry name" value="GDHRDH"/>
</dbReference>
<dbReference type="EMBL" id="KZ613518">
    <property type="protein sequence ID" value="PMD14855.1"/>
    <property type="molecule type" value="Genomic_DNA"/>
</dbReference>
<proteinExistence type="inferred from homology"/>
<dbReference type="SUPFAM" id="SSF51735">
    <property type="entry name" value="NAD(P)-binding Rossmann-fold domains"/>
    <property type="match status" value="1"/>
</dbReference>
<evidence type="ECO:0000313" key="2">
    <source>
        <dbReference type="EMBL" id="PMD14855.1"/>
    </source>
</evidence>
<evidence type="ECO:0000256" key="1">
    <source>
        <dbReference type="RuleBase" id="RU000363"/>
    </source>
</evidence>
<dbReference type="Proteomes" id="UP000235672">
    <property type="component" value="Unassembled WGS sequence"/>
</dbReference>
<dbReference type="AlphaFoldDB" id="A0A2J6PLD9"/>
<protein>
    <submittedName>
        <fullName evidence="2">NAD(P)-binding protein</fullName>
    </submittedName>
</protein>
<dbReference type="OrthoDB" id="5296at2759"/>
<comment type="similarity">
    <text evidence="1">Belongs to the short-chain dehydrogenases/reductases (SDR) family.</text>
</comment>
<evidence type="ECO:0000313" key="3">
    <source>
        <dbReference type="Proteomes" id="UP000235672"/>
    </source>
</evidence>
<reference evidence="2 3" key="1">
    <citation type="submission" date="2016-05" db="EMBL/GenBank/DDBJ databases">
        <title>A degradative enzymes factory behind the ericoid mycorrhizal symbiosis.</title>
        <authorList>
            <consortium name="DOE Joint Genome Institute"/>
            <person name="Martino E."/>
            <person name="Morin E."/>
            <person name="Grelet G."/>
            <person name="Kuo A."/>
            <person name="Kohler A."/>
            <person name="Daghino S."/>
            <person name="Barry K."/>
            <person name="Choi C."/>
            <person name="Cichocki N."/>
            <person name="Clum A."/>
            <person name="Copeland A."/>
            <person name="Hainaut M."/>
            <person name="Haridas S."/>
            <person name="Labutti K."/>
            <person name="Lindquist E."/>
            <person name="Lipzen A."/>
            <person name="Khouja H.-R."/>
            <person name="Murat C."/>
            <person name="Ohm R."/>
            <person name="Olson A."/>
            <person name="Spatafora J."/>
            <person name="Veneault-Fourrey C."/>
            <person name="Henrissat B."/>
            <person name="Grigoriev I."/>
            <person name="Martin F."/>
            <person name="Perotto S."/>
        </authorList>
    </citation>
    <scope>NUCLEOTIDE SEQUENCE [LARGE SCALE GENOMIC DNA]</scope>
    <source>
        <strain evidence="2 3">UAMH 7357</strain>
    </source>
</reference>
<dbReference type="InterPro" id="IPR052184">
    <property type="entry name" value="SDR_enzymes"/>
</dbReference>
<dbReference type="PRINTS" id="PR00080">
    <property type="entry name" value="SDRFAMILY"/>
</dbReference>
<sequence length="239" mass="25826">MSTQPHRTIVVTGASRGLGLEWVKQLSQDPHNLVIAVPLLGPRVKVVKGDITDFESLPDVAKEIGKVGGGKVDVLINNAGIMTGAGASFNLGISHSTPVEWDIQFRTNVTAQVFFTLSLLPLLQNGQEKKTVNIASMLGDLTYSRENPDLQFASYAASKAGITMANLKFHNEFKDKGFVFLALNPGWVDTELAGEGTGSYAPLKVEDSIRQCLSFVNRATAEHSGKFWSLDGRPEAVVQ</sequence>
<keyword evidence="3" id="KW-1185">Reference proteome</keyword>
<dbReference type="InterPro" id="IPR036291">
    <property type="entry name" value="NAD(P)-bd_dom_sf"/>
</dbReference>
<dbReference type="CDD" id="cd05325">
    <property type="entry name" value="carb_red_sniffer_like_SDR_c"/>
    <property type="match status" value="1"/>
</dbReference>